<protein>
    <recommendedName>
        <fullName evidence="2">DUF2835 domain-containing protein</fullName>
    </recommendedName>
</protein>
<dbReference type="Pfam" id="PF11197">
    <property type="entry name" value="DUF2835"/>
    <property type="match status" value="1"/>
</dbReference>
<organism evidence="1">
    <name type="scientific">marine sediment metagenome</name>
    <dbReference type="NCBI Taxonomy" id="412755"/>
    <lineage>
        <taxon>unclassified sequences</taxon>
        <taxon>metagenomes</taxon>
        <taxon>ecological metagenomes</taxon>
    </lineage>
</organism>
<sequence length="79" mass="8990">MGKVSSHCIRFRLAISSERYLAYYQGKAQNIVVRSEDNRNIKFPASAVRGFLTHDGVFGLFEIQFDENHKLIGVKQVTS</sequence>
<dbReference type="EMBL" id="LAZR01022937">
    <property type="protein sequence ID" value="KKL80165.1"/>
    <property type="molecule type" value="Genomic_DNA"/>
</dbReference>
<accession>A0A0F9HEM5</accession>
<reference evidence="1" key="1">
    <citation type="journal article" date="2015" name="Nature">
        <title>Complex archaea that bridge the gap between prokaryotes and eukaryotes.</title>
        <authorList>
            <person name="Spang A."/>
            <person name="Saw J.H."/>
            <person name="Jorgensen S.L."/>
            <person name="Zaremba-Niedzwiedzka K."/>
            <person name="Martijn J."/>
            <person name="Lind A.E."/>
            <person name="van Eijk R."/>
            <person name="Schleper C."/>
            <person name="Guy L."/>
            <person name="Ettema T.J."/>
        </authorList>
    </citation>
    <scope>NUCLEOTIDE SEQUENCE</scope>
</reference>
<proteinExistence type="predicted"/>
<dbReference type="InterPro" id="IPR021363">
    <property type="entry name" value="DUF2835"/>
</dbReference>
<comment type="caution">
    <text evidence="1">The sequence shown here is derived from an EMBL/GenBank/DDBJ whole genome shotgun (WGS) entry which is preliminary data.</text>
</comment>
<dbReference type="AlphaFoldDB" id="A0A0F9HEM5"/>
<evidence type="ECO:0000313" key="1">
    <source>
        <dbReference type="EMBL" id="KKL80165.1"/>
    </source>
</evidence>
<evidence type="ECO:0008006" key="2">
    <source>
        <dbReference type="Google" id="ProtNLM"/>
    </source>
</evidence>
<gene>
    <name evidence="1" type="ORF">LCGC14_2007490</name>
</gene>
<name>A0A0F9HEM5_9ZZZZ</name>